<proteinExistence type="inferred from homology"/>
<dbReference type="SUPFAM" id="SSF56801">
    <property type="entry name" value="Acetyl-CoA synthetase-like"/>
    <property type="match status" value="1"/>
</dbReference>
<evidence type="ECO:0000256" key="1">
    <source>
        <dbReference type="ARBA" id="ARBA00006432"/>
    </source>
</evidence>
<dbReference type="Pfam" id="PF00501">
    <property type="entry name" value="AMP-binding"/>
    <property type="match status" value="1"/>
</dbReference>
<keyword evidence="2" id="KW-0436">Ligase</keyword>
<dbReference type="AlphaFoldDB" id="A0A2U3ALT3"/>
<evidence type="ECO:0000259" key="4">
    <source>
        <dbReference type="Pfam" id="PF13193"/>
    </source>
</evidence>
<feature type="domain" description="AMP-dependent synthetase/ligase" evidence="3">
    <location>
        <begin position="20"/>
        <end position="397"/>
    </location>
</feature>
<organism evidence="5 6">
    <name type="scientific">Kurthia sibirica</name>
    <dbReference type="NCBI Taxonomy" id="202750"/>
    <lineage>
        <taxon>Bacteria</taxon>
        <taxon>Bacillati</taxon>
        <taxon>Bacillota</taxon>
        <taxon>Bacilli</taxon>
        <taxon>Bacillales</taxon>
        <taxon>Caryophanaceae</taxon>
        <taxon>Kurthia</taxon>
    </lineage>
</organism>
<dbReference type="PANTHER" id="PTHR24096:SF149">
    <property type="entry name" value="AMP-BINDING DOMAIN-CONTAINING PROTEIN-RELATED"/>
    <property type="match status" value="1"/>
</dbReference>
<dbReference type="Pfam" id="PF13193">
    <property type="entry name" value="AMP-binding_C"/>
    <property type="match status" value="1"/>
</dbReference>
<reference evidence="5 6" key="1">
    <citation type="submission" date="2018-05" db="EMBL/GenBank/DDBJ databases">
        <title>Kurthia sibirica genome sequence.</title>
        <authorList>
            <person name="Maclea K.S."/>
            <person name="Goen A.E."/>
        </authorList>
    </citation>
    <scope>NUCLEOTIDE SEQUENCE [LARGE SCALE GENOMIC DNA]</scope>
    <source>
        <strain evidence="5 6">ATCC 49154</strain>
    </source>
</reference>
<dbReference type="InterPro" id="IPR025110">
    <property type="entry name" value="AMP-bd_C"/>
</dbReference>
<dbReference type="GO" id="GO:0016405">
    <property type="term" value="F:CoA-ligase activity"/>
    <property type="evidence" value="ECO:0007669"/>
    <property type="project" value="TreeGrafter"/>
</dbReference>
<evidence type="ECO:0000256" key="2">
    <source>
        <dbReference type="ARBA" id="ARBA00022598"/>
    </source>
</evidence>
<gene>
    <name evidence="5" type="ORF">DEX24_07620</name>
</gene>
<name>A0A2U3ALT3_9BACL</name>
<feature type="domain" description="AMP-binding enzyme C-terminal" evidence="4">
    <location>
        <begin position="448"/>
        <end position="523"/>
    </location>
</feature>
<dbReference type="Proteomes" id="UP000245938">
    <property type="component" value="Unassembled WGS sequence"/>
</dbReference>
<dbReference type="PANTHER" id="PTHR24096">
    <property type="entry name" value="LONG-CHAIN-FATTY-ACID--COA LIGASE"/>
    <property type="match status" value="1"/>
</dbReference>
<evidence type="ECO:0000313" key="6">
    <source>
        <dbReference type="Proteomes" id="UP000245938"/>
    </source>
</evidence>
<sequence>MLKGMKNQPLDQYIEDYALEIPSAVALNFYGKEITYYELNKLVIIFSNYLQSIGIKKGDVVALYLQNCPQYIIAFYGAQRVGAIVGPCNPMFKEWELSYQLQDLEAKLIVTSVDLYPILHNIKDETMLQEIILIDYVDYLPKNPYPPFPEKIQSVEFKGTTLWQQIFNKEVFQRECERVAVNMTEDVAMIIYTSGTTGVPKGAMLTYKNSEYQAYVTAKYNDFSVGDKLLNVMPIFHIAGKLIGMMTPFIAGATSLLLMRFSPQEYLQTIEAYKPNFLTTTVPMNISMLEHPLMNSTDFSTIKENIAISFGIQLTEQISNDWQEIAGFPLLESGYGMTETHTLNSMTPKDQIKYGVNGRPTKGTTIKIVDATDFSKELTSNKRGMILLKGPSVFKGYKGREQETAHSFYGDFFVTGDMGLFDEDGFLVFLGRATELIKSSGYNVYPEEVEKMLEQHEFIKEVAVVGIPDKVRGESSKAFIVLKEGANPTEEMIISWAKKKMAAYKYPREVEFIMTLPKTNSGKVLRRILKDQKR</sequence>
<evidence type="ECO:0000259" key="3">
    <source>
        <dbReference type="Pfam" id="PF00501"/>
    </source>
</evidence>
<dbReference type="RefSeq" id="WP_109305827.1">
    <property type="nucleotide sequence ID" value="NZ_BJUF01000044.1"/>
</dbReference>
<comment type="caution">
    <text evidence="5">The sequence shown here is derived from an EMBL/GenBank/DDBJ whole genome shotgun (WGS) entry which is preliminary data.</text>
</comment>
<dbReference type="InterPro" id="IPR045851">
    <property type="entry name" value="AMP-bd_C_sf"/>
</dbReference>
<protein>
    <submittedName>
        <fullName evidence="5">AMP-dependent synthetase</fullName>
    </submittedName>
</protein>
<evidence type="ECO:0000313" key="5">
    <source>
        <dbReference type="EMBL" id="PWI25467.1"/>
    </source>
</evidence>
<dbReference type="InterPro" id="IPR020845">
    <property type="entry name" value="AMP-binding_CS"/>
</dbReference>
<dbReference type="InterPro" id="IPR000873">
    <property type="entry name" value="AMP-dep_synth/lig_dom"/>
</dbReference>
<accession>A0A2U3ALT3</accession>
<comment type="similarity">
    <text evidence="1">Belongs to the ATP-dependent AMP-binding enzyme family.</text>
</comment>
<dbReference type="InterPro" id="IPR042099">
    <property type="entry name" value="ANL_N_sf"/>
</dbReference>
<dbReference type="Gene3D" id="3.30.300.30">
    <property type="match status" value="1"/>
</dbReference>
<dbReference type="OrthoDB" id="9778383at2"/>
<keyword evidence="6" id="KW-1185">Reference proteome</keyword>
<dbReference type="Gene3D" id="3.40.50.12780">
    <property type="entry name" value="N-terminal domain of ligase-like"/>
    <property type="match status" value="1"/>
</dbReference>
<dbReference type="EMBL" id="QFVR01000008">
    <property type="protein sequence ID" value="PWI25467.1"/>
    <property type="molecule type" value="Genomic_DNA"/>
</dbReference>
<dbReference type="PROSITE" id="PS00455">
    <property type="entry name" value="AMP_BINDING"/>
    <property type="match status" value="1"/>
</dbReference>